<evidence type="ECO:0000313" key="5">
    <source>
        <dbReference type="Proteomes" id="UP000215545"/>
    </source>
</evidence>
<dbReference type="EMBL" id="MWSK01000004">
    <property type="protein sequence ID" value="OXS77922.1"/>
    <property type="molecule type" value="Genomic_DNA"/>
</dbReference>
<evidence type="ECO:0000313" key="3">
    <source>
        <dbReference type="EMBL" id="SIQ88807.1"/>
    </source>
</evidence>
<dbReference type="InterPro" id="IPR018330">
    <property type="entry name" value="RecT_fam"/>
</dbReference>
<keyword evidence="5" id="KW-1185">Reference proteome</keyword>
<gene>
    <name evidence="2" type="ORF">B1B05_09965</name>
    <name evidence="3" type="ORF">SAMN05443094_104150</name>
</gene>
<dbReference type="GO" id="GO:0003677">
    <property type="term" value="F:DNA binding"/>
    <property type="evidence" value="ECO:0007669"/>
    <property type="project" value="InterPro"/>
</dbReference>
<organism evidence="3 4">
    <name type="scientific">Domibacillus enclensis</name>
    <dbReference type="NCBI Taxonomy" id="1017273"/>
    <lineage>
        <taxon>Bacteria</taxon>
        <taxon>Bacillati</taxon>
        <taxon>Bacillota</taxon>
        <taxon>Bacilli</taxon>
        <taxon>Bacillales</taxon>
        <taxon>Bacillaceae</taxon>
        <taxon>Domibacillus</taxon>
    </lineage>
</organism>
<dbReference type="RefSeq" id="WP_045850546.1">
    <property type="nucleotide sequence ID" value="NZ_FTLX01000004.1"/>
</dbReference>
<dbReference type="Pfam" id="PF03837">
    <property type="entry name" value="RecT"/>
    <property type="match status" value="1"/>
</dbReference>
<evidence type="ECO:0000313" key="2">
    <source>
        <dbReference type="EMBL" id="OXS77922.1"/>
    </source>
</evidence>
<dbReference type="GO" id="GO:0006259">
    <property type="term" value="P:DNA metabolic process"/>
    <property type="evidence" value="ECO:0007669"/>
    <property type="project" value="InterPro"/>
</dbReference>
<reference evidence="3 4" key="1">
    <citation type="submission" date="2017-01" db="EMBL/GenBank/DDBJ databases">
        <authorList>
            <person name="Mah S.A."/>
            <person name="Swanson W.J."/>
            <person name="Moy G.W."/>
            <person name="Vacquier V.D."/>
        </authorList>
    </citation>
    <scope>NUCLEOTIDE SEQUENCE [LARGE SCALE GENOMIC DNA]</scope>
    <source>
        <strain evidence="3 4">NIO-1016</strain>
    </source>
</reference>
<reference evidence="2" key="3">
    <citation type="submission" date="2017-03" db="EMBL/GenBank/DDBJ databases">
        <authorList>
            <person name="Dastager S.G."/>
            <person name="Neurgaonkar P.S."/>
            <person name="Dharne M.S."/>
        </authorList>
    </citation>
    <scope>NUCLEOTIDE SEQUENCE</scope>
    <source>
        <strain evidence="2">DSM 25145</strain>
    </source>
</reference>
<dbReference type="STRING" id="1017273.SAMN05443094_104150"/>
<accession>A0A1N6WF85</accession>
<feature type="compositionally biased region" description="Basic and acidic residues" evidence="1">
    <location>
        <begin position="268"/>
        <end position="286"/>
    </location>
</feature>
<feature type="region of interest" description="Disordered" evidence="1">
    <location>
        <begin position="254"/>
        <end position="309"/>
    </location>
</feature>
<dbReference type="InterPro" id="IPR004590">
    <property type="entry name" value="ssDNA_annealing_RecT"/>
</dbReference>
<dbReference type="NCBIfam" id="TIGR00616">
    <property type="entry name" value="rect"/>
    <property type="match status" value="1"/>
</dbReference>
<dbReference type="EMBL" id="FTLX01000004">
    <property type="protein sequence ID" value="SIQ88807.1"/>
    <property type="molecule type" value="Genomic_DNA"/>
</dbReference>
<dbReference type="Proteomes" id="UP000186385">
    <property type="component" value="Unassembled WGS sequence"/>
</dbReference>
<dbReference type="AlphaFoldDB" id="A0A1N6WF85"/>
<dbReference type="Proteomes" id="UP000215545">
    <property type="component" value="Unassembled WGS sequence"/>
</dbReference>
<proteinExistence type="predicted"/>
<reference evidence="5" key="2">
    <citation type="submission" date="2017-03" db="EMBL/GenBank/DDBJ databases">
        <title>Bacillus sp. V-88(T) DSM27956, whole genome shotgun sequencing project.</title>
        <authorList>
            <person name="Dastager S.G."/>
            <person name="Neurgaonkar P.S."/>
            <person name="Dharne M.S."/>
        </authorList>
    </citation>
    <scope>NUCLEOTIDE SEQUENCE [LARGE SCALE GENOMIC DNA]</scope>
    <source>
        <strain evidence="5">DSM 25145</strain>
    </source>
</reference>
<dbReference type="OrthoDB" id="1045432at2"/>
<name>A0A1N6WF85_9BACI</name>
<evidence type="ECO:0000313" key="4">
    <source>
        <dbReference type="Proteomes" id="UP000186385"/>
    </source>
</evidence>
<feature type="region of interest" description="Disordered" evidence="1">
    <location>
        <begin position="1"/>
        <end position="20"/>
    </location>
</feature>
<evidence type="ECO:0000256" key="1">
    <source>
        <dbReference type="SAM" id="MobiDB-lite"/>
    </source>
</evidence>
<protein>
    <submittedName>
        <fullName evidence="2">Recombinase RecT</fullName>
    </submittedName>
    <submittedName>
        <fullName evidence="3">Recombination protein RecT</fullName>
    </submittedName>
</protein>
<sequence length="309" mass="34888">MATNAGLKNQLANKQQEAPAQQVSAQNLGLKSLLSTPTMRKKFEQVLEKKAPQFMSSLLNLYNGDPQLQTAEPMSIVSSAMVAAALDLPIDKNLGYAWIVAFYDSKKGHKAAQFQLGYKGYIQLALRTGQYKAINVIPVREGELVKWNRLTEEIDIDLDAAVSDKVVGYCGYFKLINGFEKTVYWTADEVEEHRIKHNKMKDKKAKNNVWKSDYDAMAMKTVLRNMLGKWGILSIDMQTAVIEDEKEQTLKDVEEVEEDQPDIIDVPSDPKDEPQLIETDKAEKMPQKPSVNDMDLDVIQISDDDLPFN</sequence>